<proteinExistence type="predicted"/>
<dbReference type="AlphaFoldDB" id="A0A098VM47"/>
<keyword evidence="1" id="KW-0175">Coiled coil</keyword>
<organism evidence="3 4">
    <name type="scientific">Mitosporidium daphniae</name>
    <dbReference type="NCBI Taxonomy" id="1485682"/>
    <lineage>
        <taxon>Eukaryota</taxon>
        <taxon>Fungi</taxon>
        <taxon>Fungi incertae sedis</taxon>
        <taxon>Microsporidia</taxon>
        <taxon>Mitosporidium</taxon>
    </lineage>
</organism>
<keyword evidence="4" id="KW-1185">Reference proteome</keyword>
<accession>A0A098VM47</accession>
<dbReference type="GeneID" id="25261096"/>
<dbReference type="Proteomes" id="UP000029725">
    <property type="component" value="Unassembled WGS sequence"/>
</dbReference>
<dbReference type="EMBL" id="JMKJ01000605">
    <property type="protein sequence ID" value="KGG50020.1"/>
    <property type="molecule type" value="Genomic_DNA"/>
</dbReference>
<feature type="region of interest" description="Disordered" evidence="2">
    <location>
        <begin position="279"/>
        <end position="334"/>
    </location>
</feature>
<reference evidence="3" key="1">
    <citation type="submission" date="2014-04" db="EMBL/GenBank/DDBJ databases">
        <title>A new species of microsporidia sheds light on the evolution of extreme parasitism.</title>
        <authorList>
            <person name="Haag K.L."/>
            <person name="James T.Y."/>
            <person name="Larsson R."/>
            <person name="Schaer T.M."/>
            <person name="Refardt D."/>
            <person name="Pombert J.-F."/>
            <person name="Ebert D."/>
        </authorList>
    </citation>
    <scope>NUCLEOTIDE SEQUENCE [LARGE SCALE GENOMIC DNA]</scope>
    <source>
        <strain evidence="3">UGP3</strain>
        <tissue evidence="3">Spores</tissue>
    </source>
</reference>
<dbReference type="VEuPathDB" id="MicrosporidiaDB:DI09_93p60"/>
<dbReference type="RefSeq" id="XP_013236456.1">
    <property type="nucleotide sequence ID" value="XM_013381002.1"/>
</dbReference>
<feature type="region of interest" description="Disordered" evidence="2">
    <location>
        <begin position="111"/>
        <end position="222"/>
    </location>
</feature>
<feature type="compositionally biased region" description="Polar residues" evidence="2">
    <location>
        <begin position="289"/>
        <end position="301"/>
    </location>
</feature>
<dbReference type="HOGENOM" id="CLU_831804_0_0_1"/>
<comment type="caution">
    <text evidence="3">The sequence shown here is derived from an EMBL/GenBank/DDBJ whole genome shotgun (WGS) entry which is preliminary data.</text>
</comment>
<gene>
    <name evidence="3" type="ORF">DI09_93p60</name>
</gene>
<feature type="compositionally biased region" description="Low complexity" evidence="2">
    <location>
        <begin position="315"/>
        <end position="328"/>
    </location>
</feature>
<evidence type="ECO:0000256" key="2">
    <source>
        <dbReference type="SAM" id="MobiDB-lite"/>
    </source>
</evidence>
<evidence type="ECO:0000313" key="4">
    <source>
        <dbReference type="Proteomes" id="UP000029725"/>
    </source>
</evidence>
<feature type="compositionally biased region" description="Basic and acidic residues" evidence="2">
    <location>
        <begin position="152"/>
        <end position="167"/>
    </location>
</feature>
<feature type="compositionally biased region" description="Polar residues" evidence="2">
    <location>
        <begin position="136"/>
        <end position="150"/>
    </location>
</feature>
<feature type="compositionally biased region" description="Polar residues" evidence="2">
    <location>
        <begin position="185"/>
        <end position="201"/>
    </location>
</feature>
<sequence>MSLSSQYKNRFSAIFADEEDFAPATLSASDQKASLSTVPHVKKAVASSGPILSGSSLSKVDAVLKHREAEKKRLAEELEEKKKAAVEAARLAAEEEERKRVEISAKKMAIKDRKANPKASDGFELVGKDSRKRQTRISNLIHTQKTPESSETTDRQTRRAHDRENRTGMKFSSRRGYNGHKESLNDTISGSVESVEPSSIQEVAPVEADADKTVPKTGEEESVAALPKRSVMTFDEYLSTKNTLVLDLPKRLANEGNGPNQFEKTIPFVRTTESFMGFSIKDEDEKTKPTSPVSAPLSSRGGSFIVDPRLEPVFSKKSASPKSIKPQKGTTAKK</sequence>
<evidence type="ECO:0000256" key="1">
    <source>
        <dbReference type="SAM" id="Coils"/>
    </source>
</evidence>
<feature type="coiled-coil region" evidence="1">
    <location>
        <begin position="64"/>
        <end position="106"/>
    </location>
</feature>
<evidence type="ECO:0000313" key="3">
    <source>
        <dbReference type="EMBL" id="KGG50020.1"/>
    </source>
</evidence>
<feature type="compositionally biased region" description="Basic and acidic residues" evidence="2">
    <location>
        <begin position="209"/>
        <end position="219"/>
    </location>
</feature>
<protein>
    <submittedName>
        <fullName evidence="3">Uncharacterized protein</fullName>
    </submittedName>
</protein>
<name>A0A098VM47_9MICR</name>